<name>A0A5C6VPP7_9BURK</name>
<evidence type="ECO:0000313" key="2">
    <source>
        <dbReference type="Proteomes" id="UP000321776"/>
    </source>
</evidence>
<dbReference type="EMBL" id="VOQS01000001">
    <property type="protein sequence ID" value="TXC86526.1"/>
    <property type="molecule type" value="Genomic_DNA"/>
</dbReference>
<gene>
    <name evidence="1" type="ORF">FRZ40_02425</name>
</gene>
<reference evidence="1 2" key="1">
    <citation type="journal article" date="2018" name="Int. J. Syst. Evol. Microbiol.">
        <title>Paraburkholderia azotifigens sp. nov., a nitrogen-fixing bacterium isolated from paddy soil.</title>
        <authorList>
            <person name="Choi G.M."/>
            <person name="Im W.T."/>
        </authorList>
    </citation>
    <scope>NUCLEOTIDE SEQUENCE [LARGE SCALE GENOMIC DNA]</scope>
    <source>
        <strain evidence="1 2">NF 2-5-3</strain>
    </source>
</reference>
<proteinExistence type="predicted"/>
<evidence type="ECO:0000313" key="1">
    <source>
        <dbReference type="EMBL" id="TXC86526.1"/>
    </source>
</evidence>
<accession>A0A5C6VPP7</accession>
<sequence length="62" mass="7287">MRLVVEQRCRTLRDARRKRRQRTRRTGRTARDEIAQMAQTTELAKGQQAGKAFHESLQTVFS</sequence>
<protein>
    <submittedName>
        <fullName evidence="1">Uncharacterized protein</fullName>
    </submittedName>
</protein>
<dbReference type="Proteomes" id="UP000321776">
    <property type="component" value="Unassembled WGS sequence"/>
</dbReference>
<dbReference type="AlphaFoldDB" id="A0A5C6VPP7"/>
<comment type="caution">
    <text evidence="1">The sequence shown here is derived from an EMBL/GenBank/DDBJ whole genome shotgun (WGS) entry which is preliminary data.</text>
</comment>
<organism evidence="1 2">
    <name type="scientific">Paraburkholderia azotifigens</name>
    <dbReference type="NCBI Taxonomy" id="2057004"/>
    <lineage>
        <taxon>Bacteria</taxon>
        <taxon>Pseudomonadati</taxon>
        <taxon>Pseudomonadota</taxon>
        <taxon>Betaproteobacteria</taxon>
        <taxon>Burkholderiales</taxon>
        <taxon>Burkholderiaceae</taxon>
        <taxon>Paraburkholderia</taxon>
    </lineage>
</organism>